<evidence type="ECO:0000256" key="6">
    <source>
        <dbReference type="SAM" id="MobiDB-lite"/>
    </source>
</evidence>
<dbReference type="SUPFAM" id="SSF57889">
    <property type="entry name" value="Cysteine-rich domain"/>
    <property type="match status" value="1"/>
</dbReference>
<keyword evidence="5" id="KW-0206">Cytoskeleton</keyword>
<dbReference type="GO" id="GO:0005874">
    <property type="term" value="C:microtubule"/>
    <property type="evidence" value="ECO:0007669"/>
    <property type="project" value="UniProtKB-KW"/>
</dbReference>
<dbReference type="GO" id="GO:0046872">
    <property type="term" value="F:metal ion binding"/>
    <property type="evidence" value="ECO:0007669"/>
    <property type="project" value="UniProtKB-KW"/>
</dbReference>
<name>A0A443S4Y4_9ACAR</name>
<keyword evidence="2" id="KW-0493">Microtubule</keyword>
<evidence type="ECO:0000256" key="2">
    <source>
        <dbReference type="ARBA" id="ARBA00022701"/>
    </source>
</evidence>
<dbReference type="InterPro" id="IPR011524">
    <property type="entry name" value="SARAH_dom"/>
</dbReference>
<organism evidence="10 11">
    <name type="scientific">Leptotrombidium deliense</name>
    <dbReference type="NCBI Taxonomy" id="299467"/>
    <lineage>
        <taxon>Eukaryota</taxon>
        <taxon>Metazoa</taxon>
        <taxon>Ecdysozoa</taxon>
        <taxon>Arthropoda</taxon>
        <taxon>Chelicerata</taxon>
        <taxon>Arachnida</taxon>
        <taxon>Acari</taxon>
        <taxon>Acariformes</taxon>
        <taxon>Trombidiformes</taxon>
        <taxon>Prostigmata</taxon>
        <taxon>Anystina</taxon>
        <taxon>Parasitengona</taxon>
        <taxon>Trombiculoidea</taxon>
        <taxon>Trombiculidae</taxon>
        <taxon>Leptotrombidium</taxon>
    </lineage>
</organism>
<dbReference type="PANTHER" id="PTHR22738">
    <property type="entry name" value="RASSF"/>
    <property type="match status" value="1"/>
</dbReference>
<dbReference type="GO" id="GO:0007165">
    <property type="term" value="P:signal transduction"/>
    <property type="evidence" value="ECO:0007669"/>
    <property type="project" value="InterPro"/>
</dbReference>
<accession>A0A443S4Y4</accession>
<keyword evidence="4" id="KW-0862">Zinc</keyword>
<evidence type="ECO:0000256" key="1">
    <source>
        <dbReference type="ARBA" id="ARBA00004245"/>
    </source>
</evidence>
<evidence type="ECO:0000313" key="10">
    <source>
        <dbReference type="EMBL" id="RWS22618.1"/>
    </source>
</evidence>
<dbReference type="EMBL" id="NCKV01008312">
    <property type="protein sequence ID" value="RWS22618.1"/>
    <property type="molecule type" value="Genomic_DNA"/>
</dbReference>
<dbReference type="Pfam" id="PF00130">
    <property type="entry name" value="C1_1"/>
    <property type="match status" value="1"/>
</dbReference>
<feature type="domain" description="Phorbol-ester/DAG-type" evidence="7">
    <location>
        <begin position="121"/>
        <end position="186"/>
    </location>
</feature>
<gene>
    <name evidence="10" type="ORF">B4U80_03912</name>
</gene>
<dbReference type="PROSITE" id="PS50951">
    <property type="entry name" value="SARAH"/>
    <property type="match status" value="1"/>
</dbReference>
<reference evidence="10 11" key="1">
    <citation type="journal article" date="2018" name="Gigascience">
        <title>Genomes of trombidid mites reveal novel predicted allergens and laterally-transferred genes associated with secondary metabolism.</title>
        <authorList>
            <person name="Dong X."/>
            <person name="Chaisiri K."/>
            <person name="Xia D."/>
            <person name="Armstrong S.D."/>
            <person name="Fang Y."/>
            <person name="Donnelly M.J."/>
            <person name="Kadowaki T."/>
            <person name="McGarry J.W."/>
            <person name="Darby A.C."/>
            <person name="Makepeace B.L."/>
        </authorList>
    </citation>
    <scope>NUCLEOTIDE SEQUENCE [LARGE SCALE GENOMIC DNA]</scope>
    <source>
        <strain evidence="10">UoL-UT</strain>
    </source>
</reference>
<sequence length="429" mass="49014">MSKTRCSSSPTRATAANANRSSVIGNINSWISDLNLTPLFQSLSNPFRRRNSKSGSASAASSPLSSPHIDNKRSIWSPDSNEKIPAKFLNGTLMATIKPKEIIELANFGVVEVDNCEKGVGHNFKVVELKNATWCDCCSEFMWTPVVYNSEYIPQSPSKRLTNTIQCANCKYTCHFRCRKLVRIDCQGTKETAEILKPSSEELRSKSPLFFEPCGLQQKIEKYNEKLKQRGSGLGMTLMHDNTFRGFLRVHLNLTRPINVVAGTRPPSIYDIINDEELTASRRTLTTFYMPRDTVKNIHITSENTSLDVIKAMMKKFKVVDNPQKFALYQQYPENNNQVIKRIGDFEKPLRITLEWYDSDEKRFVLQENDTGDIAWEAFQLPELKNFIKILDREENDHLSQVKLKYDMLRPELQRLIALKTIQSEGLSV</sequence>
<dbReference type="AlphaFoldDB" id="A0A443S4Y4"/>
<dbReference type="CDD" id="cd21885">
    <property type="entry name" value="SARAH_RASSF1-like"/>
    <property type="match status" value="1"/>
</dbReference>
<dbReference type="PROSITE" id="PS50200">
    <property type="entry name" value="RA"/>
    <property type="match status" value="1"/>
</dbReference>
<feature type="region of interest" description="Disordered" evidence="6">
    <location>
        <begin position="51"/>
        <end position="78"/>
    </location>
</feature>
<dbReference type="InterPro" id="IPR000159">
    <property type="entry name" value="RA_dom"/>
</dbReference>
<dbReference type="STRING" id="299467.A0A443S4Y4"/>
<dbReference type="Gene3D" id="3.10.20.90">
    <property type="entry name" value="Phosphatidylinositol 3-kinase Catalytic Subunit, Chain A, domain 1"/>
    <property type="match status" value="1"/>
</dbReference>
<dbReference type="PROSITE" id="PS50081">
    <property type="entry name" value="ZF_DAG_PE_2"/>
    <property type="match status" value="1"/>
</dbReference>
<keyword evidence="5" id="KW-0963">Cytoplasm</keyword>
<evidence type="ECO:0000313" key="11">
    <source>
        <dbReference type="Proteomes" id="UP000288716"/>
    </source>
</evidence>
<evidence type="ECO:0000256" key="4">
    <source>
        <dbReference type="ARBA" id="ARBA00022833"/>
    </source>
</evidence>
<dbReference type="Pfam" id="PF16517">
    <property type="entry name" value="Nore1-SARAH"/>
    <property type="match status" value="1"/>
</dbReference>
<feature type="compositionally biased region" description="Low complexity" evidence="6">
    <location>
        <begin position="53"/>
        <end position="66"/>
    </location>
</feature>
<dbReference type="InterPro" id="IPR033614">
    <property type="entry name" value="RASSF1-6"/>
</dbReference>
<dbReference type="CDD" id="cd01778">
    <property type="entry name" value="RA_RASSF1_like"/>
    <property type="match status" value="1"/>
</dbReference>
<comment type="caution">
    <text evidence="10">The sequence shown here is derived from an EMBL/GenBank/DDBJ whole genome shotgun (WGS) entry which is preliminary data.</text>
</comment>
<evidence type="ECO:0000259" key="8">
    <source>
        <dbReference type="PROSITE" id="PS50200"/>
    </source>
</evidence>
<evidence type="ECO:0000259" key="7">
    <source>
        <dbReference type="PROSITE" id="PS50081"/>
    </source>
</evidence>
<dbReference type="SMART" id="SM00314">
    <property type="entry name" value="RA"/>
    <property type="match status" value="1"/>
</dbReference>
<dbReference type="InterPro" id="IPR046349">
    <property type="entry name" value="C1-like_sf"/>
</dbReference>
<dbReference type="Gene3D" id="1.20.5.110">
    <property type="match status" value="1"/>
</dbReference>
<dbReference type="SUPFAM" id="SSF54236">
    <property type="entry name" value="Ubiquitin-like"/>
    <property type="match status" value="1"/>
</dbReference>
<keyword evidence="11" id="KW-1185">Reference proteome</keyword>
<dbReference type="InterPro" id="IPR002219">
    <property type="entry name" value="PKC_DAG/PE"/>
</dbReference>
<dbReference type="OrthoDB" id="74314at2759"/>
<evidence type="ECO:0000256" key="3">
    <source>
        <dbReference type="ARBA" id="ARBA00022723"/>
    </source>
</evidence>
<dbReference type="Proteomes" id="UP000288716">
    <property type="component" value="Unassembled WGS sequence"/>
</dbReference>
<feature type="domain" description="SARAH" evidence="9">
    <location>
        <begin position="373"/>
        <end position="420"/>
    </location>
</feature>
<dbReference type="Pfam" id="PF00788">
    <property type="entry name" value="RA"/>
    <property type="match status" value="1"/>
</dbReference>
<dbReference type="Gene3D" id="3.30.60.20">
    <property type="match status" value="1"/>
</dbReference>
<feature type="domain" description="Ras-associating" evidence="8">
    <location>
        <begin position="288"/>
        <end position="371"/>
    </location>
</feature>
<keyword evidence="3" id="KW-0479">Metal-binding</keyword>
<dbReference type="PANTHER" id="PTHR22738:SF10">
    <property type="entry name" value="RAS ASSOCIATION DOMAIN-CONTAINING PROTEIN 1 HOMOLOG"/>
    <property type="match status" value="1"/>
</dbReference>
<evidence type="ECO:0000259" key="9">
    <source>
        <dbReference type="PROSITE" id="PS50951"/>
    </source>
</evidence>
<proteinExistence type="predicted"/>
<dbReference type="InterPro" id="IPR029071">
    <property type="entry name" value="Ubiquitin-like_domsf"/>
</dbReference>
<comment type="subcellular location">
    <subcellularLocation>
        <location evidence="1">Cytoplasm</location>
        <location evidence="1">Cytoskeleton</location>
    </subcellularLocation>
</comment>
<dbReference type="VEuPathDB" id="VectorBase:LDEU009422"/>
<protein>
    <submittedName>
        <fullName evidence="10">Ras association domain-containing protein 1-like protein</fullName>
    </submittedName>
</protein>
<evidence type="ECO:0000256" key="5">
    <source>
        <dbReference type="ARBA" id="ARBA00023212"/>
    </source>
</evidence>